<reference evidence="2 3" key="1">
    <citation type="submission" date="2018-10" db="EMBL/GenBank/DDBJ databases">
        <authorList>
            <person name="Ekblom R."/>
            <person name="Jareborg N."/>
        </authorList>
    </citation>
    <scope>NUCLEOTIDE SEQUENCE [LARGE SCALE GENOMIC DNA]</scope>
    <source>
        <tissue evidence="2">Muscle</tissue>
    </source>
</reference>
<accession>A0A9X9Q7C2</accession>
<feature type="non-terminal residue" evidence="2">
    <location>
        <position position="116"/>
    </location>
</feature>
<comment type="caution">
    <text evidence="2">The sequence shown here is derived from an EMBL/GenBank/DDBJ whole genome shotgun (WGS) entry which is preliminary data.</text>
</comment>
<organism evidence="2 3">
    <name type="scientific">Gulo gulo</name>
    <name type="common">Wolverine</name>
    <name type="synonym">Gluton</name>
    <dbReference type="NCBI Taxonomy" id="48420"/>
    <lineage>
        <taxon>Eukaryota</taxon>
        <taxon>Metazoa</taxon>
        <taxon>Chordata</taxon>
        <taxon>Craniata</taxon>
        <taxon>Vertebrata</taxon>
        <taxon>Euteleostomi</taxon>
        <taxon>Mammalia</taxon>
        <taxon>Eutheria</taxon>
        <taxon>Laurasiatheria</taxon>
        <taxon>Carnivora</taxon>
        <taxon>Caniformia</taxon>
        <taxon>Musteloidea</taxon>
        <taxon>Mustelidae</taxon>
        <taxon>Guloninae</taxon>
        <taxon>Gulo</taxon>
    </lineage>
</organism>
<gene>
    <name evidence="2" type="ORF">BN2614_LOCUS1</name>
</gene>
<feature type="region of interest" description="Disordered" evidence="1">
    <location>
        <begin position="54"/>
        <end position="116"/>
    </location>
</feature>
<evidence type="ECO:0000313" key="3">
    <source>
        <dbReference type="Proteomes" id="UP000269945"/>
    </source>
</evidence>
<evidence type="ECO:0000256" key="1">
    <source>
        <dbReference type="SAM" id="MobiDB-lite"/>
    </source>
</evidence>
<sequence>AQTSASLWRQLRTRGPGESHLQTGNFWSLVRWRAGLTWASDEGAVNLCGPRVSGGLGLISGETGDELLSPRPPDGSAWRVGRSRAASPRPPQSTGPRHIWEPKTTPNQPPGAQKQA</sequence>
<evidence type="ECO:0000313" key="2">
    <source>
        <dbReference type="EMBL" id="VCX37749.1"/>
    </source>
</evidence>
<dbReference type="AlphaFoldDB" id="A0A9X9Q7C2"/>
<proteinExistence type="predicted"/>
<dbReference type="EMBL" id="CYRY02043387">
    <property type="protein sequence ID" value="VCX37749.1"/>
    <property type="molecule type" value="Genomic_DNA"/>
</dbReference>
<feature type="region of interest" description="Disordered" evidence="1">
    <location>
        <begin position="1"/>
        <end position="21"/>
    </location>
</feature>
<feature type="non-terminal residue" evidence="2">
    <location>
        <position position="1"/>
    </location>
</feature>
<keyword evidence="3" id="KW-1185">Reference proteome</keyword>
<protein>
    <submittedName>
        <fullName evidence="2">Uncharacterized protein</fullName>
    </submittedName>
</protein>
<dbReference type="Proteomes" id="UP000269945">
    <property type="component" value="Unassembled WGS sequence"/>
</dbReference>
<name>A0A9X9Q7C2_GULGU</name>